<dbReference type="GO" id="GO:0003735">
    <property type="term" value="F:structural constituent of ribosome"/>
    <property type="evidence" value="ECO:0007669"/>
    <property type="project" value="InterPro"/>
</dbReference>
<dbReference type="SUPFAM" id="SSF52080">
    <property type="entry name" value="Ribosomal proteins L15p and L18e"/>
    <property type="match status" value="1"/>
</dbReference>
<evidence type="ECO:0000313" key="9">
    <source>
        <dbReference type="RefSeq" id="XP_025829687.1"/>
    </source>
</evidence>
<keyword evidence="2 9" id="KW-0689">Ribosomal protein</keyword>
<dbReference type="InterPro" id="IPR021131">
    <property type="entry name" value="Ribosomal_uL15/eL18"/>
</dbReference>
<evidence type="ECO:0000259" key="7">
    <source>
        <dbReference type="Pfam" id="PF00828"/>
    </source>
</evidence>
<name>A0A7F5R2P5_AGRPL</name>
<evidence type="ECO:0000313" key="8">
    <source>
        <dbReference type="Proteomes" id="UP000192223"/>
    </source>
</evidence>
<dbReference type="InterPro" id="IPR005749">
    <property type="entry name" value="Ribosomal_uL15_bac-type"/>
</dbReference>
<dbReference type="HAMAP" id="MF_01341">
    <property type="entry name" value="Ribosomal_uL15"/>
    <property type="match status" value="1"/>
</dbReference>
<comment type="similarity">
    <text evidence="1">Belongs to the universal ribosomal protein uL15 family.</text>
</comment>
<feature type="region of interest" description="Disordered" evidence="6">
    <location>
        <begin position="31"/>
        <end position="58"/>
    </location>
</feature>
<feature type="domain" description="Large ribosomal subunit protein uL15/eL18" evidence="7">
    <location>
        <begin position="95"/>
        <end position="173"/>
    </location>
</feature>
<organism evidence="8 9">
    <name type="scientific">Agrilus planipennis</name>
    <name type="common">Emerald ash borer</name>
    <name type="synonym">Agrilus marcopoli</name>
    <dbReference type="NCBI Taxonomy" id="224129"/>
    <lineage>
        <taxon>Eukaryota</taxon>
        <taxon>Metazoa</taxon>
        <taxon>Ecdysozoa</taxon>
        <taxon>Arthropoda</taxon>
        <taxon>Hexapoda</taxon>
        <taxon>Insecta</taxon>
        <taxon>Pterygota</taxon>
        <taxon>Neoptera</taxon>
        <taxon>Endopterygota</taxon>
        <taxon>Coleoptera</taxon>
        <taxon>Polyphaga</taxon>
        <taxon>Elateriformia</taxon>
        <taxon>Buprestoidea</taxon>
        <taxon>Buprestidae</taxon>
        <taxon>Agrilinae</taxon>
        <taxon>Agrilus</taxon>
    </lineage>
</organism>
<keyword evidence="8" id="KW-1185">Reference proteome</keyword>
<dbReference type="PANTHER" id="PTHR12934">
    <property type="entry name" value="50S RIBOSOMAL PROTEIN L15"/>
    <property type="match status" value="1"/>
</dbReference>
<dbReference type="InterPro" id="IPR030878">
    <property type="entry name" value="Ribosomal_uL15"/>
</dbReference>
<dbReference type="CTD" id="29088"/>
<dbReference type="FunCoup" id="A0A7F5R2P5">
    <property type="interactions" value="1227"/>
</dbReference>
<dbReference type="GO" id="GO:0006412">
    <property type="term" value="P:translation"/>
    <property type="evidence" value="ECO:0007669"/>
    <property type="project" value="InterPro"/>
</dbReference>
<dbReference type="RefSeq" id="XP_025829687.1">
    <property type="nucleotide sequence ID" value="XM_025973902.1"/>
</dbReference>
<dbReference type="InterPro" id="IPR036227">
    <property type="entry name" value="Ribosomal_uL15/eL18_sf"/>
</dbReference>
<dbReference type="InParanoid" id="A0A7F5R2P5"/>
<dbReference type="PANTHER" id="PTHR12934:SF11">
    <property type="entry name" value="LARGE RIBOSOMAL SUBUNIT PROTEIN UL15M"/>
    <property type="match status" value="1"/>
</dbReference>
<evidence type="ECO:0000256" key="1">
    <source>
        <dbReference type="ARBA" id="ARBA00007320"/>
    </source>
</evidence>
<evidence type="ECO:0000256" key="2">
    <source>
        <dbReference type="ARBA" id="ARBA00022980"/>
    </source>
</evidence>
<proteinExistence type="inferred from homology"/>
<dbReference type="GO" id="GO:0005762">
    <property type="term" value="C:mitochondrial large ribosomal subunit"/>
    <property type="evidence" value="ECO:0007669"/>
    <property type="project" value="TreeGrafter"/>
</dbReference>
<dbReference type="Pfam" id="PF00828">
    <property type="entry name" value="Ribosomal_L27A"/>
    <property type="match status" value="1"/>
</dbReference>
<evidence type="ECO:0000256" key="5">
    <source>
        <dbReference type="ARBA" id="ARBA00035423"/>
    </source>
</evidence>
<reference evidence="9" key="1">
    <citation type="submission" date="2025-08" db="UniProtKB">
        <authorList>
            <consortium name="RefSeq"/>
        </authorList>
    </citation>
    <scope>IDENTIFICATION</scope>
    <source>
        <tissue evidence="9">Entire body</tissue>
    </source>
</reference>
<gene>
    <name evidence="9" type="primary">LOC108738095</name>
</gene>
<keyword evidence="3" id="KW-0687">Ribonucleoprotein</keyword>
<evidence type="ECO:0000256" key="3">
    <source>
        <dbReference type="ARBA" id="ARBA00023274"/>
    </source>
</evidence>
<dbReference type="Proteomes" id="UP000192223">
    <property type="component" value="Unplaced"/>
</dbReference>
<sequence length="294" mass="33744">MGTGKAVDKALTLLRYLPRVCLANIRTNPGAKKCKKRGRGQHGGDKHGAGNKGSGQRQNYMRLGYETGNTPFYLRFKREPYYKGHHLRRQYPPLSMLMLQTLIETDRIDISKPIDLVAILNTGLYRLFPDQQQFGVNLTDEGVDLFKAKVNIEVQWASELVIAAIEKAGGVITTAYYDQHSLQCMLNTRKFFERGVPIPRRMIPPQDAIEYYTDPAKRGYLADPEKVSQERLVLAQKYGYTLPKLEDDPDYNMLTERKDPRQIFYGLHPGWVVNLKDKVILKPEEKELLDYYAS</sequence>
<dbReference type="OrthoDB" id="361383at2759"/>
<dbReference type="GeneID" id="108738095"/>
<dbReference type="KEGG" id="apln:108738095"/>
<accession>A0A7F5R2P5</accession>
<dbReference type="AlphaFoldDB" id="A0A7F5R2P5"/>
<protein>
    <recommendedName>
        <fullName evidence="4">Large ribosomal subunit protein uL15m</fullName>
    </recommendedName>
    <alternativeName>
        <fullName evidence="5">39S ribosomal protein L15, mitochondrial</fullName>
    </alternativeName>
</protein>
<evidence type="ECO:0000256" key="6">
    <source>
        <dbReference type="SAM" id="MobiDB-lite"/>
    </source>
</evidence>
<evidence type="ECO:0000256" key="4">
    <source>
        <dbReference type="ARBA" id="ARBA00035299"/>
    </source>
</evidence>